<accession>A0A0J1BDF3</accession>
<organism evidence="2 3">
    <name type="scientific">Cutaneotrichosporon oleaginosum</name>
    <dbReference type="NCBI Taxonomy" id="879819"/>
    <lineage>
        <taxon>Eukaryota</taxon>
        <taxon>Fungi</taxon>
        <taxon>Dikarya</taxon>
        <taxon>Basidiomycota</taxon>
        <taxon>Agaricomycotina</taxon>
        <taxon>Tremellomycetes</taxon>
        <taxon>Trichosporonales</taxon>
        <taxon>Trichosporonaceae</taxon>
        <taxon>Cutaneotrichosporon</taxon>
    </lineage>
</organism>
<dbReference type="RefSeq" id="XP_018282580.1">
    <property type="nucleotide sequence ID" value="XM_018427243.1"/>
</dbReference>
<dbReference type="EMBL" id="KQ087178">
    <property type="protein sequence ID" value="KLT46089.1"/>
    <property type="molecule type" value="Genomic_DNA"/>
</dbReference>
<gene>
    <name evidence="2" type="ORF">CC85DRAFT_53969</name>
</gene>
<proteinExistence type="predicted"/>
<keyword evidence="3" id="KW-1185">Reference proteome</keyword>
<reference evidence="2 3" key="1">
    <citation type="submission" date="2015-03" db="EMBL/GenBank/DDBJ databases">
        <title>Genomics and transcriptomics of the oil-accumulating basidiomycete yeast T. oleaginosus allow insights into substrate utilization and the diverse evolutionary trajectories of mating systems in fungi.</title>
        <authorList>
            <consortium name="DOE Joint Genome Institute"/>
            <person name="Kourist R."/>
            <person name="Kracht O."/>
            <person name="Bracharz F."/>
            <person name="Lipzen A."/>
            <person name="Nolan M."/>
            <person name="Ohm R."/>
            <person name="Grigoriev I."/>
            <person name="Sun S."/>
            <person name="Heitman J."/>
            <person name="Bruck T."/>
            <person name="Nowrousian M."/>
        </authorList>
    </citation>
    <scope>NUCLEOTIDE SEQUENCE [LARGE SCALE GENOMIC DNA]</scope>
    <source>
        <strain evidence="2 3">IBC0246</strain>
    </source>
</reference>
<evidence type="ECO:0000313" key="3">
    <source>
        <dbReference type="Proteomes" id="UP000053611"/>
    </source>
</evidence>
<keyword evidence="1" id="KW-0472">Membrane</keyword>
<sequence>MINVGRTPLIAATVPVGSIFALTPCAHNVSRLCVPLPAARWLGERVSTSARSLLAAVIAAIGYVISLPWGIDGSIVPSVRASPLPCQ</sequence>
<keyword evidence="1" id="KW-0812">Transmembrane</keyword>
<evidence type="ECO:0000256" key="1">
    <source>
        <dbReference type="SAM" id="Phobius"/>
    </source>
</evidence>
<dbReference type="Proteomes" id="UP000053611">
    <property type="component" value="Unassembled WGS sequence"/>
</dbReference>
<dbReference type="AlphaFoldDB" id="A0A0J1BDF3"/>
<evidence type="ECO:0000313" key="2">
    <source>
        <dbReference type="EMBL" id="KLT46089.1"/>
    </source>
</evidence>
<protein>
    <submittedName>
        <fullName evidence="2">Uncharacterized protein</fullName>
    </submittedName>
</protein>
<feature type="transmembrane region" description="Helical" evidence="1">
    <location>
        <begin position="53"/>
        <end position="71"/>
    </location>
</feature>
<keyword evidence="1" id="KW-1133">Transmembrane helix</keyword>
<name>A0A0J1BDF3_9TREE</name>
<dbReference type="GeneID" id="28987846"/>